<evidence type="ECO:0000313" key="1">
    <source>
        <dbReference type="EMBL" id="EEN83793.1"/>
    </source>
</evidence>
<dbReference type="GeneID" id="93365589"/>
<sequence>MNINDFVSQYKNYPVLFVGTGISRRYLESSYTWDELLRRIAVDLWRSDERYLDIKARCTDAQNICSFPKVATLLEEEFNKALEQDRNGNFREINDLFYEKMRENVCLSRFKIYIAELLKSGNKKIEKEGELGELKKTRKNIGSVITTNYDSLIEELFEFNPLVGNDILLSNPYGSVYKIHGCINDISKIIITENDYKMFEERYELIRAQMLSIFIHNPVIFIGYAIGDDNIKKVLETIFSYVTLNTEEAEKVRRNFLLVEYDANSINREVTQHDIETKKGNIRINKLKTDDYSALYRALANISLPISAMDIRKVQSVVKDIYYGSTEGGGIKVMITENLDEMRNSDKILAIGTSKTIQYQFFTANEMIQSYFNIIEEANEALISQINKQKILSSQYFPFCGFSTVCHDIDEVDAKKRNQKRNIEEYIERKCRDRQNGHTSIEAIINDDTIAESYKHQAIMNSVNNGQISLEGVETYLKSLPVKEKLETKNRRLLCLYDLKKYADR</sequence>
<reference evidence="1 2" key="1">
    <citation type="submission" date="2009-04" db="EMBL/GenBank/DDBJ databases">
        <authorList>
            <person name="Sebastian Y."/>
            <person name="Madupu R."/>
            <person name="Durkin A.S."/>
            <person name="Torralba M."/>
            <person name="Methe B."/>
            <person name="Sutton G.G."/>
            <person name="Strausberg R.L."/>
            <person name="Nelson K.E."/>
        </authorList>
    </citation>
    <scope>NUCLEOTIDE SEQUENCE [LARGE SCALE GENOMIC DNA]</scope>
    <source>
        <strain evidence="2">ATCC 35406 / BCRC 14492 / JCM 8526 / NCTC 13058 / HG 370</strain>
    </source>
</reference>
<dbReference type="Pfam" id="PF13289">
    <property type="entry name" value="SIR2_2"/>
    <property type="match status" value="1"/>
</dbReference>
<accession>C3J834</accession>
<dbReference type="RefSeq" id="WP_004332295.1">
    <property type="nucleotide sequence ID" value="NZ_ACNN01000005.1"/>
</dbReference>
<dbReference type="Proteomes" id="UP000004295">
    <property type="component" value="Unassembled WGS sequence"/>
</dbReference>
<proteinExistence type="predicted"/>
<evidence type="ECO:0000313" key="2">
    <source>
        <dbReference type="Proteomes" id="UP000004295"/>
    </source>
</evidence>
<dbReference type="EMBL" id="ACNN01000005">
    <property type="protein sequence ID" value="EEN83793.1"/>
    <property type="molecule type" value="Genomic_DNA"/>
</dbReference>
<organism evidence="1 2">
    <name type="scientific">Porphyromonas endodontalis (strain ATCC 35406 / DSM 24491 / JCM 8526 / CCUG 16442 / BCRC 14492 / NCTC 13058 / HG 370)</name>
    <name type="common">Bacteroides endodontalis</name>
    <dbReference type="NCBI Taxonomy" id="553175"/>
    <lineage>
        <taxon>Bacteria</taxon>
        <taxon>Pseudomonadati</taxon>
        <taxon>Bacteroidota</taxon>
        <taxon>Bacteroidia</taxon>
        <taxon>Bacteroidales</taxon>
        <taxon>Porphyromonadaceae</taxon>
        <taxon>Porphyromonas</taxon>
    </lineage>
</organism>
<dbReference type="AlphaFoldDB" id="C3J834"/>
<dbReference type="eggNOG" id="ENOG5032CDE">
    <property type="taxonomic scope" value="Bacteria"/>
</dbReference>
<dbReference type="InterPro" id="IPR011202">
    <property type="entry name" value="UCP014677"/>
</dbReference>
<keyword evidence="2" id="KW-1185">Reference proteome</keyword>
<gene>
    <name evidence="1" type="ORF">POREN0001_1277</name>
</gene>
<protein>
    <submittedName>
        <fullName evidence="1">Uncharacterized protein</fullName>
    </submittedName>
</protein>
<comment type="caution">
    <text evidence="1">The sequence shown here is derived from an EMBL/GenBank/DDBJ whole genome shotgun (WGS) entry which is preliminary data.</text>
</comment>
<dbReference type="STRING" id="553175.POREN0001_1277"/>
<dbReference type="PIRSF" id="PIRSF014677">
    <property type="entry name" value="UCP014677"/>
    <property type="match status" value="1"/>
</dbReference>
<name>C3J834_POREA</name>